<dbReference type="AlphaFoldDB" id="A0A1U7NL26"/>
<protein>
    <recommendedName>
        <fullName evidence="2">Peptidase M16 C-terminal domain-containing protein</fullName>
    </recommendedName>
</protein>
<dbReference type="RefSeq" id="WP_076341955.1">
    <property type="nucleotide sequence ID" value="NZ_CAOQIG010000042.1"/>
</dbReference>
<dbReference type="Pfam" id="PF05193">
    <property type="entry name" value="Peptidase_M16_C"/>
    <property type="match status" value="1"/>
</dbReference>
<name>A0A1U7NL26_9FIRM</name>
<dbReference type="SUPFAM" id="SSF63411">
    <property type="entry name" value="LuxS/MPP-like metallohydrolase"/>
    <property type="match status" value="2"/>
</dbReference>
<comment type="caution">
    <text evidence="3">The sequence shown here is derived from an EMBL/GenBank/DDBJ whole genome shotgun (WGS) entry which is preliminary data.</text>
</comment>
<dbReference type="Proteomes" id="UP000186705">
    <property type="component" value="Unassembled WGS sequence"/>
</dbReference>
<dbReference type="Gene3D" id="3.30.830.10">
    <property type="entry name" value="Metalloenzyme, LuxS/M16 peptidase-like"/>
    <property type="match status" value="2"/>
</dbReference>
<dbReference type="InterPro" id="IPR011249">
    <property type="entry name" value="Metalloenz_LuxS/M16"/>
</dbReference>
<dbReference type="GeneID" id="78276108"/>
<organism evidence="3 4">
    <name type="scientific">Dubosiella newyorkensis</name>
    <dbReference type="NCBI Taxonomy" id="1862672"/>
    <lineage>
        <taxon>Bacteria</taxon>
        <taxon>Bacillati</taxon>
        <taxon>Bacillota</taxon>
        <taxon>Erysipelotrichia</taxon>
        <taxon>Erysipelotrichales</taxon>
        <taxon>Erysipelotrichaceae</taxon>
        <taxon>Dubosiella</taxon>
    </lineage>
</organism>
<evidence type="ECO:0000256" key="1">
    <source>
        <dbReference type="ARBA" id="ARBA00007261"/>
    </source>
</evidence>
<dbReference type="PANTHER" id="PTHR11851">
    <property type="entry name" value="METALLOPROTEASE"/>
    <property type="match status" value="1"/>
</dbReference>
<feature type="domain" description="Peptidase M16 C-terminal" evidence="2">
    <location>
        <begin position="197"/>
        <end position="330"/>
    </location>
</feature>
<proteinExistence type="inferred from homology"/>
<accession>A0A1U7NL26</accession>
<dbReference type="OrthoDB" id="9762085at2"/>
<dbReference type="EMBL" id="MPKA01000087">
    <property type="protein sequence ID" value="OLU45299.1"/>
    <property type="molecule type" value="Genomic_DNA"/>
</dbReference>
<dbReference type="InterPro" id="IPR050361">
    <property type="entry name" value="MPP/UQCRC_Complex"/>
</dbReference>
<dbReference type="GO" id="GO:0046872">
    <property type="term" value="F:metal ion binding"/>
    <property type="evidence" value="ECO:0007669"/>
    <property type="project" value="InterPro"/>
</dbReference>
<sequence length="398" mass="45705">MEKICTDKFSDISILVRSLFDLDPNTITAYNVLVYMLKSKTEHFDSKQKLALALNHAYGMRISYSLTGYGKQVALDVRFQCIRSDYISSDSYIDEIINVMEDILFRPLLDENSFEEAKYMLKSRLERLEEDPDSLALSRALKLADGDHDISIPIHGDLASLSALRYQDVLDLYQIYKNTGKIIFYCGHSEPRIFNLLEKIPQAKKIENKMECIQRKSTSYLVLKKECAQTSLVLIYATSISFQSPLYYPLLALNSILGQGPVSLLFEEVREKHSLCYSISSSLIRFDGALMISVGTRKDALDQVLLLIHEQIERIVHMDYPDSLLEIAKKDLKDLFLRQKDRPNSMLEQHFLDMLLRREESEEQRNKAIDSISKFLIAQAARQLFLLSSVVVEEGEDV</sequence>
<dbReference type="STRING" id="1862672.BO225_09165"/>
<dbReference type="InterPro" id="IPR007863">
    <property type="entry name" value="Peptidase_M16_C"/>
</dbReference>
<evidence type="ECO:0000259" key="2">
    <source>
        <dbReference type="Pfam" id="PF05193"/>
    </source>
</evidence>
<keyword evidence="4" id="KW-1185">Reference proteome</keyword>
<dbReference type="PANTHER" id="PTHR11851:SF49">
    <property type="entry name" value="MITOCHONDRIAL-PROCESSING PEPTIDASE SUBUNIT ALPHA"/>
    <property type="match status" value="1"/>
</dbReference>
<evidence type="ECO:0000313" key="4">
    <source>
        <dbReference type="Proteomes" id="UP000186705"/>
    </source>
</evidence>
<gene>
    <name evidence="3" type="ORF">BO225_09165</name>
</gene>
<reference evidence="3 4" key="1">
    <citation type="submission" date="2016-11" db="EMBL/GenBank/DDBJ databases">
        <title>Description of two novel members of the family Erysipelotrichaceae: Ileibacterium lipovorans gen. nov., sp. nov. and Dubosiella newyorkensis, gen. nov., sp. nov.</title>
        <authorList>
            <person name="Cox L.M."/>
            <person name="Sohn J."/>
            <person name="Tyrrell K.L."/>
            <person name="Citron D.M."/>
            <person name="Lawson P.A."/>
            <person name="Patel N.B."/>
            <person name="Iizumi T."/>
            <person name="Perez-Perez G.I."/>
            <person name="Goldstein E.J."/>
            <person name="Blaser M.J."/>
        </authorList>
    </citation>
    <scope>NUCLEOTIDE SEQUENCE [LARGE SCALE GENOMIC DNA]</scope>
    <source>
        <strain evidence="3 4">NYU-BL-A4</strain>
    </source>
</reference>
<comment type="similarity">
    <text evidence="1">Belongs to the peptidase M16 family.</text>
</comment>
<evidence type="ECO:0000313" key="3">
    <source>
        <dbReference type="EMBL" id="OLU45299.1"/>
    </source>
</evidence>